<dbReference type="GO" id="GO:0008360">
    <property type="term" value="P:regulation of cell shape"/>
    <property type="evidence" value="ECO:0007669"/>
    <property type="project" value="InterPro"/>
</dbReference>
<sequence length="250" mass="26029">LVVSPGVSLADPSIQAARDAGVEIIGDIELFCRAARRPVIGVTGSNGKSTVTKLAEELLEAAGVDVLTGGNIGRPALDLLSDPEPACYLLELSSFQLETTSSLVTEVAAILNISPDHMDRYPDLNAYAAAKTSIAGSAATLVLNRDDPTLASLTAITKTPNVVTFGLSRPPSGKDFGMVQQGSADWLIRGGEVLLPADDLKIEGRHNIGNALAALAIADTIVGGNTAEMVGALREFVGLPHRCEIVGDYR</sequence>
<name>A0A383ATD8_9ZZZZ</name>
<dbReference type="InterPro" id="IPR036565">
    <property type="entry name" value="Mur-like_cat_sf"/>
</dbReference>
<dbReference type="SUPFAM" id="SSF53623">
    <property type="entry name" value="MurD-like peptide ligases, catalytic domain"/>
    <property type="match status" value="1"/>
</dbReference>
<dbReference type="Gene3D" id="3.40.1190.10">
    <property type="entry name" value="Mur-like, catalytic domain"/>
    <property type="match status" value="1"/>
</dbReference>
<evidence type="ECO:0000313" key="5">
    <source>
        <dbReference type="EMBL" id="SVE10408.1"/>
    </source>
</evidence>
<dbReference type="GO" id="GO:0009252">
    <property type="term" value="P:peptidoglycan biosynthetic process"/>
    <property type="evidence" value="ECO:0007669"/>
    <property type="project" value="UniProtKB-UniPathway"/>
</dbReference>
<dbReference type="EMBL" id="UINC01194359">
    <property type="protein sequence ID" value="SVE10408.1"/>
    <property type="molecule type" value="Genomic_DNA"/>
</dbReference>
<feature type="non-terminal residue" evidence="5">
    <location>
        <position position="250"/>
    </location>
</feature>
<dbReference type="AlphaFoldDB" id="A0A383ATD8"/>
<protein>
    <recommendedName>
        <fullName evidence="4">Mur ligase central domain-containing protein</fullName>
    </recommendedName>
</protein>
<dbReference type="InterPro" id="IPR013221">
    <property type="entry name" value="Mur_ligase_cen"/>
</dbReference>
<gene>
    <name evidence="5" type="ORF">METZ01_LOCUS463262</name>
</gene>
<evidence type="ECO:0000256" key="3">
    <source>
        <dbReference type="ARBA" id="ARBA00022840"/>
    </source>
</evidence>
<dbReference type="GO" id="GO:0005737">
    <property type="term" value="C:cytoplasm"/>
    <property type="evidence" value="ECO:0007669"/>
    <property type="project" value="InterPro"/>
</dbReference>
<keyword evidence="2" id="KW-0547">Nucleotide-binding</keyword>
<keyword evidence="3" id="KW-0067">ATP-binding</keyword>
<keyword evidence="1" id="KW-0436">Ligase</keyword>
<dbReference type="UniPathway" id="UPA00219"/>
<feature type="domain" description="Mur ligase central" evidence="4">
    <location>
        <begin position="42"/>
        <end position="218"/>
    </location>
</feature>
<dbReference type="Pfam" id="PF08245">
    <property type="entry name" value="Mur_ligase_M"/>
    <property type="match status" value="1"/>
</dbReference>
<reference evidence="5" key="1">
    <citation type="submission" date="2018-05" db="EMBL/GenBank/DDBJ databases">
        <authorList>
            <person name="Lanie J.A."/>
            <person name="Ng W.-L."/>
            <person name="Kazmierczak K.M."/>
            <person name="Andrzejewski T.M."/>
            <person name="Davidsen T.M."/>
            <person name="Wayne K.J."/>
            <person name="Tettelin H."/>
            <person name="Glass J.I."/>
            <person name="Rusch D."/>
            <person name="Podicherti R."/>
            <person name="Tsui H.-C.T."/>
            <person name="Winkler M.E."/>
        </authorList>
    </citation>
    <scope>NUCLEOTIDE SEQUENCE</scope>
</reference>
<dbReference type="InterPro" id="IPR005762">
    <property type="entry name" value="MurD"/>
</dbReference>
<dbReference type="GO" id="GO:0008764">
    <property type="term" value="F:UDP-N-acetylmuramoylalanine-D-glutamate ligase activity"/>
    <property type="evidence" value="ECO:0007669"/>
    <property type="project" value="InterPro"/>
</dbReference>
<proteinExistence type="predicted"/>
<evidence type="ECO:0000256" key="2">
    <source>
        <dbReference type="ARBA" id="ARBA00022741"/>
    </source>
</evidence>
<evidence type="ECO:0000259" key="4">
    <source>
        <dbReference type="Pfam" id="PF08245"/>
    </source>
</evidence>
<organism evidence="5">
    <name type="scientific">marine metagenome</name>
    <dbReference type="NCBI Taxonomy" id="408172"/>
    <lineage>
        <taxon>unclassified sequences</taxon>
        <taxon>metagenomes</taxon>
        <taxon>ecological metagenomes</taxon>
    </lineage>
</organism>
<accession>A0A383ATD8</accession>
<evidence type="ECO:0000256" key="1">
    <source>
        <dbReference type="ARBA" id="ARBA00022598"/>
    </source>
</evidence>
<dbReference type="GO" id="GO:0005524">
    <property type="term" value="F:ATP binding"/>
    <property type="evidence" value="ECO:0007669"/>
    <property type="project" value="UniProtKB-KW"/>
</dbReference>
<dbReference type="GO" id="GO:0051301">
    <property type="term" value="P:cell division"/>
    <property type="evidence" value="ECO:0007669"/>
    <property type="project" value="InterPro"/>
</dbReference>
<dbReference type="PANTHER" id="PTHR43692:SF1">
    <property type="entry name" value="UDP-N-ACETYLMURAMOYLALANINE--D-GLUTAMATE LIGASE"/>
    <property type="match status" value="1"/>
</dbReference>
<dbReference type="PANTHER" id="PTHR43692">
    <property type="entry name" value="UDP-N-ACETYLMURAMOYLALANINE--D-GLUTAMATE LIGASE"/>
    <property type="match status" value="1"/>
</dbReference>
<dbReference type="NCBIfam" id="TIGR01087">
    <property type="entry name" value="murD"/>
    <property type="match status" value="1"/>
</dbReference>
<feature type="non-terminal residue" evidence="5">
    <location>
        <position position="1"/>
    </location>
</feature>